<keyword evidence="2" id="KW-0472">Membrane</keyword>
<evidence type="ECO:0000313" key="3">
    <source>
        <dbReference type="EMBL" id="NJC70786.1"/>
    </source>
</evidence>
<dbReference type="SUPFAM" id="SSF48452">
    <property type="entry name" value="TPR-like"/>
    <property type="match status" value="2"/>
</dbReference>
<dbReference type="InterPro" id="IPR019734">
    <property type="entry name" value="TPR_rpt"/>
</dbReference>
<sequence length="488" mass="51035">MRRPLIRQRLAASLALTRRPLAALARRRLAVSLTLARRPLAASLALARSMPLAGSVALVGLMALALILAGGVVFGPKAGSGHGAAQTGHDATVARPADLLATTITRQQQRLRAVPGDWHAWAALSAAYLEKARVSADPTYYPKAEGAARESLARHPDDNADALIALGALANARHDFATARDQARAALAVNPASSDAYGVLTDALTQLGDATGATDAVQHMLDLRPGLAAYTRASYDLELRGRTDDAADLMQRAADDAVDPYDLAFCHSQLGDLAWQVGDVARAAREYAAALAADPESVTARRGRARTEAATGRTDGALADYAELTRRTPTPADLLEYADLLRANGRGSQADEQVRLADAAQSLFTANGGVDGLATAAIALATGRPTDAVAAARDEWARRQHVDVADTLAWALHIAGKDAEASVYAQRVAATGARAAGYAYHLGMIELALGQRDAARADLTRALRTNPNFSPVDAPAARKALADLGATP</sequence>
<keyword evidence="2" id="KW-1133">Transmembrane helix</keyword>
<dbReference type="InterPro" id="IPR011990">
    <property type="entry name" value="TPR-like_helical_dom_sf"/>
</dbReference>
<accession>A0ABX0XXL1</accession>
<evidence type="ECO:0000313" key="4">
    <source>
        <dbReference type="Proteomes" id="UP000722989"/>
    </source>
</evidence>
<reference evidence="3 4" key="1">
    <citation type="submission" date="2020-03" db="EMBL/GenBank/DDBJ databases">
        <title>WGS of the type strain of Planosporangium spp.</title>
        <authorList>
            <person name="Thawai C."/>
        </authorList>
    </citation>
    <scope>NUCLEOTIDE SEQUENCE [LARGE SCALE GENOMIC DNA]</scope>
    <source>
        <strain evidence="3 4">TBRC 5610</strain>
    </source>
</reference>
<organism evidence="3 4">
    <name type="scientific">Planosporangium thailandense</name>
    <dbReference type="NCBI Taxonomy" id="765197"/>
    <lineage>
        <taxon>Bacteria</taxon>
        <taxon>Bacillati</taxon>
        <taxon>Actinomycetota</taxon>
        <taxon>Actinomycetes</taxon>
        <taxon>Micromonosporales</taxon>
        <taxon>Micromonosporaceae</taxon>
        <taxon>Planosporangium</taxon>
    </lineage>
</organism>
<name>A0ABX0XXL1_9ACTN</name>
<feature type="transmembrane region" description="Helical" evidence="2">
    <location>
        <begin position="49"/>
        <end position="74"/>
    </location>
</feature>
<keyword evidence="2" id="KW-0812">Transmembrane</keyword>
<feature type="repeat" description="TPR" evidence="1">
    <location>
        <begin position="436"/>
        <end position="469"/>
    </location>
</feature>
<evidence type="ECO:0000256" key="1">
    <source>
        <dbReference type="PROSITE-ProRule" id="PRU00339"/>
    </source>
</evidence>
<dbReference type="Pfam" id="PF13432">
    <property type="entry name" value="TPR_16"/>
    <property type="match status" value="2"/>
</dbReference>
<proteinExistence type="predicted"/>
<dbReference type="Proteomes" id="UP000722989">
    <property type="component" value="Unassembled WGS sequence"/>
</dbReference>
<gene>
    <name evidence="3" type="ORF">HC031_13825</name>
</gene>
<dbReference type="EMBL" id="JAATVY010000008">
    <property type="protein sequence ID" value="NJC70786.1"/>
    <property type="molecule type" value="Genomic_DNA"/>
</dbReference>
<dbReference type="RefSeq" id="WP_167925692.1">
    <property type="nucleotide sequence ID" value="NZ_JAATVY010000008.1"/>
</dbReference>
<comment type="caution">
    <text evidence="3">The sequence shown here is derived from an EMBL/GenBank/DDBJ whole genome shotgun (WGS) entry which is preliminary data.</text>
</comment>
<keyword evidence="4" id="KW-1185">Reference proteome</keyword>
<dbReference type="PROSITE" id="PS50005">
    <property type="entry name" value="TPR"/>
    <property type="match status" value="1"/>
</dbReference>
<dbReference type="SMART" id="SM00028">
    <property type="entry name" value="TPR"/>
    <property type="match status" value="4"/>
</dbReference>
<dbReference type="Pfam" id="PF13181">
    <property type="entry name" value="TPR_8"/>
    <property type="match status" value="1"/>
</dbReference>
<dbReference type="Gene3D" id="1.25.40.10">
    <property type="entry name" value="Tetratricopeptide repeat domain"/>
    <property type="match status" value="2"/>
</dbReference>
<protein>
    <submittedName>
        <fullName evidence="3">Tetratricopeptide repeat protein</fullName>
    </submittedName>
</protein>
<evidence type="ECO:0000256" key="2">
    <source>
        <dbReference type="SAM" id="Phobius"/>
    </source>
</evidence>
<keyword evidence="1" id="KW-0802">TPR repeat</keyword>